<protein>
    <submittedName>
        <fullName evidence="7">Bifunctional acetate--CoA ligase family protein/GNAT family N-acetyltransferase</fullName>
    </submittedName>
</protein>
<sequence>MSTSFESLHHLFAPESVAVVGGSPRHASLGRLIHANLLSGGFEGPVAIVSPKHAEINGRKTAPRLQDVTPAPDLVIVTAPPHAVPQVIADAVEVGARVAVVVTAGMGRGAGGLRETMLETARKGGLRIVGPNCLGVLAPRAGLNASFAQAPALPGDLALLSQSGAIVTSVVDWANNRGVGFSGIVSLGDMSDIDVGYLLDHFALDPNTRAILLYIEAITDARTFMSAARAAARAKPVVVVKSGRNAEGARAVASHTGALAGSDAVYDAAFRRAGLLRVPGMGELFEAAETLSRMQATPGERLAIVTNGGGLGVLAVDDLIGMGGTLATLGPETMAALEAALPQTWSHANPVDIIGDADPARFAAAVEPVLADPGVDAVMVVHCPTALATPADTATAVAELKRRRPRGSRKPVLPTFVGSDPAPRAILDEAGLPLFRTPAAAVRGFMHLVKHRRAQAELMATPASVPDSFAPAIGRARAAIRSALDAGRSWLTPVEVAEVLTAYDIPAPAIALAATPDEAAGAARPMLEEHGAVVIKIQSHDIVHKSDVGGVVLNLDSPEAVREAASAMLARVRNRRPEAEIEGILVQPMVRRPHARETIMGLSDDPMFGPVVLFGAGGVSVEVVKDTALGLPPLTMDLAHDIVARTRVSRVLEAYRDTPAADRQALAFTLVKLAQLSADLPEVREADLNPVLAGPHGVIVLDARISVKAEACARGVGASNPRFAIRPYPRELERTLTLEGGWQVFTRPVRPDDTPLVQAFLDRISPEDLRQRFFGPVKTVPASFTSRLTQIDYDRVMVFLALDEGTGQVLGTVQVHREPGTNRAEYAILVGSNLKGKGLGWALMSMMIGYARDIGLEEVHGEVLRDNTTMLRMCTELGFSVAALPGDPTIAHVTLPIAETRSG</sequence>
<keyword evidence="1" id="KW-0816">Tricarboxylic acid cycle</keyword>
<evidence type="ECO:0000256" key="1">
    <source>
        <dbReference type="ARBA" id="ARBA00022532"/>
    </source>
</evidence>
<dbReference type="InterPro" id="IPR016102">
    <property type="entry name" value="Succinyl-CoA_synth-like"/>
</dbReference>
<dbReference type="InterPro" id="IPR043938">
    <property type="entry name" value="Ligase_CoA_dom"/>
</dbReference>
<name>A0A9J6PDA0_9PROT</name>
<dbReference type="InterPro" id="IPR003781">
    <property type="entry name" value="CoA-bd"/>
</dbReference>
<dbReference type="InterPro" id="IPR036291">
    <property type="entry name" value="NAD(P)-bd_dom_sf"/>
</dbReference>
<dbReference type="SMART" id="SM00881">
    <property type="entry name" value="CoA_binding"/>
    <property type="match status" value="1"/>
</dbReference>
<dbReference type="EMBL" id="JAMZFT010000003">
    <property type="protein sequence ID" value="MCP1337365.1"/>
    <property type="molecule type" value="Genomic_DNA"/>
</dbReference>
<dbReference type="AlphaFoldDB" id="A0A9J6PDA0"/>
<dbReference type="FunFam" id="3.30.1490.20:FF:000020">
    <property type="entry name" value="Protein lysine acetyltransferase"/>
    <property type="match status" value="1"/>
</dbReference>
<keyword evidence="8" id="KW-1185">Reference proteome</keyword>
<comment type="caution">
    <text evidence="7">The sequence shown here is derived from an EMBL/GenBank/DDBJ whole genome shotgun (WGS) entry which is preliminary data.</text>
</comment>
<dbReference type="InterPro" id="IPR013815">
    <property type="entry name" value="ATP_grasp_subdomain_1"/>
</dbReference>
<keyword evidence="4" id="KW-0067">ATP-binding</keyword>
<dbReference type="SUPFAM" id="SSF56059">
    <property type="entry name" value="Glutathione synthetase ATP-binding domain-like"/>
    <property type="match status" value="1"/>
</dbReference>
<dbReference type="Pfam" id="PF19045">
    <property type="entry name" value="Ligase_CoA_2"/>
    <property type="match status" value="1"/>
</dbReference>
<dbReference type="Pfam" id="PF13549">
    <property type="entry name" value="ATP-grasp_5"/>
    <property type="match status" value="1"/>
</dbReference>
<evidence type="ECO:0000256" key="2">
    <source>
        <dbReference type="ARBA" id="ARBA00022598"/>
    </source>
</evidence>
<dbReference type="Gene3D" id="3.40.50.720">
    <property type="entry name" value="NAD(P)-binding Rossmann-like Domain"/>
    <property type="match status" value="1"/>
</dbReference>
<reference evidence="7" key="1">
    <citation type="submission" date="2022-06" db="EMBL/GenBank/DDBJ databases">
        <title>Isolation and Genomics of Futiania mangrovii gen. nov., sp. nov., a Rare and Metabolically-versatile member in the Class Alphaproteobacteria.</title>
        <authorList>
            <person name="Liu L."/>
            <person name="Huang W.-C."/>
            <person name="Pan J."/>
            <person name="Li J."/>
            <person name="Huang Y."/>
            <person name="Du H."/>
            <person name="Liu Y."/>
            <person name="Li M."/>
        </authorList>
    </citation>
    <scope>NUCLEOTIDE SEQUENCE</scope>
    <source>
        <strain evidence="7">FT118</strain>
    </source>
</reference>
<dbReference type="InterPro" id="IPR051538">
    <property type="entry name" value="Acyl-CoA_Synth/Transferase"/>
</dbReference>
<keyword evidence="2 7" id="KW-0436">Ligase</keyword>
<dbReference type="GO" id="GO:0043758">
    <property type="term" value="F:acetate-CoA ligase (ADP-forming) activity"/>
    <property type="evidence" value="ECO:0007669"/>
    <property type="project" value="InterPro"/>
</dbReference>
<dbReference type="SUPFAM" id="SSF55729">
    <property type="entry name" value="Acyl-CoA N-acyltransferases (Nat)"/>
    <property type="match status" value="1"/>
</dbReference>
<dbReference type="Pfam" id="PF13380">
    <property type="entry name" value="CoA_binding_2"/>
    <property type="match status" value="1"/>
</dbReference>
<feature type="domain" description="N-acetyltransferase" evidence="6">
    <location>
        <begin position="744"/>
        <end position="902"/>
    </location>
</feature>
<dbReference type="PANTHER" id="PTHR43334">
    <property type="entry name" value="ACETATE--COA LIGASE [ADP-FORMING]"/>
    <property type="match status" value="1"/>
</dbReference>
<comment type="similarity">
    <text evidence="5">In the N-terminal section; belongs to the acetate CoA ligase alpha subunit family.</text>
</comment>
<dbReference type="Gene3D" id="3.40.50.261">
    <property type="entry name" value="Succinyl-CoA synthetase domains"/>
    <property type="match status" value="2"/>
</dbReference>
<dbReference type="GO" id="GO:0016747">
    <property type="term" value="F:acyltransferase activity, transferring groups other than amino-acyl groups"/>
    <property type="evidence" value="ECO:0007669"/>
    <property type="project" value="InterPro"/>
</dbReference>
<organism evidence="7 8">
    <name type="scientific">Futiania mangrovi</name>
    <dbReference type="NCBI Taxonomy" id="2959716"/>
    <lineage>
        <taxon>Bacteria</taxon>
        <taxon>Pseudomonadati</taxon>
        <taxon>Pseudomonadota</taxon>
        <taxon>Alphaproteobacteria</taxon>
        <taxon>Futianiales</taxon>
        <taxon>Futianiaceae</taxon>
        <taxon>Futiania</taxon>
    </lineage>
</organism>
<dbReference type="InterPro" id="IPR016181">
    <property type="entry name" value="Acyl_CoA_acyltransferase"/>
</dbReference>
<dbReference type="SUPFAM" id="SSF52210">
    <property type="entry name" value="Succinyl-CoA synthetase domains"/>
    <property type="match status" value="2"/>
</dbReference>
<evidence type="ECO:0000259" key="6">
    <source>
        <dbReference type="PROSITE" id="PS51186"/>
    </source>
</evidence>
<evidence type="ECO:0000256" key="4">
    <source>
        <dbReference type="ARBA" id="ARBA00022840"/>
    </source>
</evidence>
<dbReference type="Gene3D" id="3.30.470.20">
    <property type="entry name" value="ATP-grasp fold, B domain"/>
    <property type="match status" value="1"/>
</dbReference>
<dbReference type="Gene3D" id="3.30.1490.20">
    <property type="entry name" value="ATP-grasp fold, A domain"/>
    <property type="match status" value="1"/>
</dbReference>
<dbReference type="CDD" id="cd04301">
    <property type="entry name" value="NAT_SF"/>
    <property type="match status" value="1"/>
</dbReference>
<dbReference type="InterPro" id="IPR032875">
    <property type="entry name" value="Succ_CoA_lig_flav_dom"/>
</dbReference>
<dbReference type="Proteomes" id="UP001055804">
    <property type="component" value="Unassembled WGS sequence"/>
</dbReference>
<dbReference type="InterPro" id="IPR000182">
    <property type="entry name" value="GNAT_dom"/>
</dbReference>
<gene>
    <name evidence="7" type="ORF">NJQ99_13160</name>
</gene>
<dbReference type="Pfam" id="PF13607">
    <property type="entry name" value="Succ_CoA_lig"/>
    <property type="match status" value="1"/>
</dbReference>
<keyword evidence="3" id="KW-0547">Nucleotide-binding</keyword>
<accession>A0A9J6PDA0</accession>
<evidence type="ECO:0000313" key="7">
    <source>
        <dbReference type="EMBL" id="MCP1337365.1"/>
    </source>
</evidence>
<evidence type="ECO:0000256" key="5">
    <source>
        <dbReference type="ARBA" id="ARBA00060888"/>
    </source>
</evidence>
<evidence type="ECO:0000313" key="8">
    <source>
        <dbReference type="Proteomes" id="UP001055804"/>
    </source>
</evidence>
<dbReference type="RefSeq" id="WP_269333333.1">
    <property type="nucleotide sequence ID" value="NZ_JAMZFT010000003.1"/>
</dbReference>
<dbReference type="PROSITE" id="PS51186">
    <property type="entry name" value="GNAT"/>
    <property type="match status" value="1"/>
</dbReference>
<dbReference type="Pfam" id="PF00583">
    <property type="entry name" value="Acetyltransf_1"/>
    <property type="match status" value="1"/>
</dbReference>
<dbReference type="PANTHER" id="PTHR43334:SF1">
    <property type="entry name" value="3-HYDROXYPROPIONATE--COA LIGASE [ADP-FORMING]"/>
    <property type="match status" value="1"/>
</dbReference>
<dbReference type="Gene3D" id="3.40.630.30">
    <property type="match status" value="1"/>
</dbReference>
<dbReference type="GO" id="GO:0005524">
    <property type="term" value="F:ATP binding"/>
    <property type="evidence" value="ECO:0007669"/>
    <property type="project" value="UniProtKB-KW"/>
</dbReference>
<dbReference type="SUPFAM" id="SSF51735">
    <property type="entry name" value="NAD(P)-binding Rossmann-fold domains"/>
    <property type="match status" value="1"/>
</dbReference>
<dbReference type="GO" id="GO:0006099">
    <property type="term" value="P:tricarboxylic acid cycle"/>
    <property type="evidence" value="ECO:0007669"/>
    <property type="project" value="UniProtKB-KW"/>
</dbReference>
<proteinExistence type="inferred from homology"/>
<evidence type="ECO:0000256" key="3">
    <source>
        <dbReference type="ARBA" id="ARBA00022741"/>
    </source>
</evidence>